<reference evidence="1" key="1">
    <citation type="submission" date="2016-06" db="EMBL/GenBank/DDBJ databases">
        <authorList>
            <person name="Van Tyne D."/>
        </authorList>
    </citation>
    <scope>NUCLEOTIDE SEQUENCE</scope>
    <source>
        <strain evidence="1">JM9A</strain>
    </source>
</reference>
<proteinExistence type="predicted"/>
<gene>
    <name evidence="1" type="ORF">BAU18_000523</name>
</gene>
<comment type="caution">
    <text evidence="1">The sequence shown here is derived from an EMBL/GenBank/DDBJ whole genome shotgun (WGS) entry which is preliminary data.</text>
</comment>
<protein>
    <submittedName>
        <fullName evidence="1">Uncharacterized protein</fullName>
    </submittedName>
</protein>
<dbReference type="Proteomes" id="UP001429357">
    <property type="component" value="Unassembled WGS sequence"/>
</dbReference>
<evidence type="ECO:0000313" key="1">
    <source>
        <dbReference type="EMBL" id="MEO1780945.1"/>
    </source>
</evidence>
<name>A0ABV0EYQ5_9ENTE</name>
<dbReference type="Pfam" id="PF15980">
    <property type="entry name" value="ComGF"/>
    <property type="match status" value="1"/>
</dbReference>
<accession>A0ABV0EYQ5</accession>
<organism evidence="1 2">
    <name type="scientific">Enterococcus diestrammenae</name>
    <dbReference type="NCBI Taxonomy" id="1155073"/>
    <lineage>
        <taxon>Bacteria</taxon>
        <taxon>Bacillati</taxon>
        <taxon>Bacillota</taxon>
        <taxon>Bacilli</taxon>
        <taxon>Lactobacillales</taxon>
        <taxon>Enterococcaceae</taxon>
        <taxon>Enterococcus</taxon>
    </lineage>
</organism>
<sequence length="97" mass="11434">MLQLDYEMRGFRYSENSQNILRYLDSDGKVADFRVVSENFVKTYNRGYHPLVTKVTQIYVQKTKTAAMLTFRCKDGRFRYAKVLLEPPPKMETLDTP</sequence>
<keyword evidence="2" id="KW-1185">Reference proteome</keyword>
<dbReference type="EMBL" id="MAEI02000001">
    <property type="protein sequence ID" value="MEO1780945.1"/>
    <property type="molecule type" value="Genomic_DNA"/>
</dbReference>
<reference evidence="1" key="2">
    <citation type="submission" date="2024-02" db="EMBL/GenBank/DDBJ databases">
        <title>The Genome Sequence of Enterococcus diestrammenae JM9A.</title>
        <authorList>
            <person name="Earl A."/>
            <person name="Manson A."/>
            <person name="Gilmore M."/>
            <person name="Sanders J."/>
            <person name="Shea T."/>
            <person name="Howe W."/>
            <person name="Livny J."/>
            <person name="Cuomo C."/>
            <person name="Neafsey D."/>
            <person name="Birren B."/>
        </authorList>
    </citation>
    <scope>NUCLEOTIDE SEQUENCE</scope>
    <source>
        <strain evidence="1">JM9A</strain>
    </source>
</reference>
<dbReference type="InterPro" id="IPR016977">
    <property type="entry name" value="ComGF"/>
</dbReference>
<evidence type="ECO:0000313" key="2">
    <source>
        <dbReference type="Proteomes" id="UP001429357"/>
    </source>
</evidence>